<protein>
    <recommendedName>
        <fullName evidence="2">Restriction endonuclease</fullName>
    </recommendedName>
</protein>
<proteinExistence type="predicted"/>
<evidence type="ECO:0008006" key="2">
    <source>
        <dbReference type="Google" id="ProtNLM"/>
    </source>
</evidence>
<organism evidence="1">
    <name type="scientific">Candidatus Kentrum sp. TC</name>
    <dbReference type="NCBI Taxonomy" id="2126339"/>
    <lineage>
        <taxon>Bacteria</taxon>
        <taxon>Pseudomonadati</taxon>
        <taxon>Pseudomonadota</taxon>
        <taxon>Gammaproteobacteria</taxon>
        <taxon>Candidatus Kentrum</taxon>
    </lineage>
</organism>
<accession>A0A450YNL1</accession>
<reference evidence="1" key="1">
    <citation type="submission" date="2019-02" db="EMBL/GenBank/DDBJ databases">
        <authorList>
            <person name="Gruber-Vodicka R. H."/>
            <person name="Seah K. B. B."/>
        </authorList>
    </citation>
    <scope>NUCLEOTIDE SEQUENCE</scope>
    <source>
        <strain evidence="1">BECK_BZ125</strain>
    </source>
</reference>
<evidence type="ECO:0000313" key="1">
    <source>
        <dbReference type="EMBL" id="VFK43079.1"/>
    </source>
</evidence>
<dbReference type="AlphaFoldDB" id="A0A450YNL1"/>
<gene>
    <name evidence="1" type="ORF">BECKTC1821E_GA0114239_10232</name>
</gene>
<name>A0A450YNL1_9GAMM</name>
<dbReference type="EMBL" id="CAADFT010000023">
    <property type="protein sequence ID" value="VFK43079.1"/>
    <property type="molecule type" value="Genomic_DNA"/>
</dbReference>
<sequence length="334" mass="38389">MKPEQFEALLDGVVISLSRAAQSGEEGFANSKDFEKTVLAALQAAIKQGGIASDADRSWHPHAFPDLSVNGFGVEVKHTTKDSWLAVGNSIFEGMRDESAQKVYVIFGKMGGWPEARWARYEDCITHVRISHAPRFVVEMDRESPLFSVMDIAYDDFRRMSPEDKMHHIREYSRNRLRPGERLWWLEDREIQSHALPMQVRLYMALEQDEKRKYRAEAAILNPQICKPSRARGKYNDAALYLLTRHGIFCPQTRDLFSAGSVAGKERGGNYLLRALQDIQDLMRNAARELDAELFVEYWGEECPVDQRIARWLEIADGYAKDWYPSEHLFLDGE</sequence>